<dbReference type="Pfam" id="PF07495">
    <property type="entry name" value="Y_Y_Y"/>
    <property type="match status" value="1"/>
</dbReference>
<dbReference type="InterPro" id="IPR050469">
    <property type="entry name" value="Diguanylate_Cyclase"/>
</dbReference>
<evidence type="ECO:0000313" key="7">
    <source>
        <dbReference type="EMBL" id="NDV90259.1"/>
    </source>
</evidence>
<dbReference type="SUPFAM" id="SSF50998">
    <property type="entry name" value="Quinoprotein alcohol dehydrogenase-like"/>
    <property type="match status" value="1"/>
</dbReference>
<feature type="domain" description="GGDEF" evidence="6">
    <location>
        <begin position="904"/>
        <end position="1043"/>
    </location>
</feature>
<feature type="signal peptide" evidence="5">
    <location>
        <begin position="1"/>
        <end position="25"/>
    </location>
</feature>
<keyword evidence="8" id="KW-1185">Reference proteome</keyword>
<reference evidence="7 8" key="1">
    <citation type="submission" date="2020-01" db="EMBL/GenBank/DDBJ databases">
        <authorList>
            <person name="Chen J."/>
            <person name="Zhu S."/>
            <person name="Yang J."/>
        </authorList>
    </citation>
    <scope>NUCLEOTIDE SEQUENCE [LARGE SCALE GENOMIC DNA]</scope>
    <source>
        <strain evidence="7 8">345S023</strain>
    </source>
</reference>
<dbReference type="CDD" id="cd01949">
    <property type="entry name" value="GGDEF"/>
    <property type="match status" value="1"/>
</dbReference>
<evidence type="ECO:0000256" key="3">
    <source>
        <dbReference type="SAM" id="Coils"/>
    </source>
</evidence>
<dbReference type="InterPro" id="IPR011047">
    <property type="entry name" value="Quinoprotein_ADH-like_sf"/>
</dbReference>
<dbReference type="InterPro" id="IPR000160">
    <property type="entry name" value="GGDEF_dom"/>
</dbReference>
<feature type="transmembrane region" description="Helical" evidence="4">
    <location>
        <begin position="802"/>
        <end position="822"/>
    </location>
</feature>
<feature type="chain" id="PRO_5031369893" description="diguanylate cyclase" evidence="5">
    <location>
        <begin position="26"/>
        <end position="1087"/>
    </location>
</feature>
<keyword evidence="3" id="KW-0175">Coiled coil</keyword>
<comment type="catalytic activity">
    <reaction evidence="2">
        <text>2 GTP = 3',3'-c-di-GMP + 2 diphosphate</text>
        <dbReference type="Rhea" id="RHEA:24898"/>
        <dbReference type="ChEBI" id="CHEBI:33019"/>
        <dbReference type="ChEBI" id="CHEBI:37565"/>
        <dbReference type="ChEBI" id="CHEBI:58805"/>
        <dbReference type="EC" id="2.7.7.65"/>
    </reaction>
</comment>
<keyword evidence="4" id="KW-1133">Transmembrane helix</keyword>
<dbReference type="SUPFAM" id="SSF63829">
    <property type="entry name" value="Calcium-dependent phosphotriesterase"/>
    <property type="match status" value="1"/>
</dbReference>
<name>A0A7X5LJR8_9ALTE</name>
<dbReference type="Gene3D" id="2.130.10.10">
    <property type="entry name" value="YVTN repeat-like/Quinoprotein amine dehydrogenase"/>
    <property type="match status" value="2"/>
</dbReference>
<evidence type="ECO:0000256" key="2">
    <source>
        <dbReference type="ARBA" id="ARBA00034247"/>
    </source>
</evidence>
<organism evidence="7 8">
    <name type="scientific">Alteromonas profundi</name>
    <dbReference type="NCBI Taxonomy" id="2696062"/>
    <lineage>
        <taxon>Bacteria</taxon>
        <taxon>Pseudomonadati</taxon>
        <taxon>Pseudomonadota</taxon>
        <taxon>Gammaproteobacteria</taxon>
        <taxon>Alteromonadales</taxon>
        <taxon>Alteromonadaceae</taxon>
        <taxon>Alteromonas/Salinimonas group</taxon>
        <taxon>Alteromonas</taxon>
    </lineage>
</organism>
<gene>
    <name evidence="7" type="ORF">GTH32_03500</name>
</gene>
<evidence type="ECO:0000259" key="6">
    <source>
        <dbReference type="PROSITE" id="PS50887"/>
    </source>
</evidence>
<dbReference type="InterPro" id="IPR013783">
    <property type="entry name" value="Ig-like_fold"/>
</dbReference>
<dbReference type="Gene3D" id="3.30.70.270">
    <property type="match status" value="1"/>
</dbReference>
<feature type="coiled-coil region" evidence="3">
    <location>
        <begin position="835"/>
        <end position="862"/>
    </location>
</feature>
<dbReference type="InterPro" id="IPR043128">
    <property type="entry name" value="Rev_trsase/Diguanyl_cyclase"/>
</dbReference>
<dbReference type="Pfam" id="PF00990">
    <property type="entry name" value="GGDEF"/>
    <property type="match status" value="1"/>
</dbReference>
<dbReference type="InterPro" id="IPR029787">
    <property type="entry name" value="Nucleotide_cyclase"/>
</dbReference>
<evidence type="ECO:0000256" key="1">
    <source>
        <dbReference type="ARBA" id="ARBA00012528"/>
    </source>
</evidence>
<evidence type="ECO:0000313" key="8">
    <source>
        <dbReference type="Proteomes" id="UP000470213"/>
    </source>
</evidence>
<accession>A0A7X5LJR8</accession>
<dbReference type="GO" id="GO:0052621">
    <property type="term" value="F:diguanylate cyclase activity"/>
    <property type="evidence" value="ECO:0007669"/>
    <property type="project" value="UniProtKB-EC"/>
</dbReference>
<dbReference type="Gene3D" id="2.60.40.10">
    <property type="entry name" value="Immunoglobulins"/>
    <property type="match status" value="1"/>
</dbReference>
<dbReference type="SUPFAM" id="SSF55073">
    <property type="entry name" value="Nucleotide cyclase"/>
    <property type="match status" value="1"/>
</dbReference>
<sequence>MKCVVKLALSLLLPLLFIWPFSSFAQPSEAWGWHDTAFINYTYSDGLPRGRITNIEQDSAGFFWLVTHEGLYRFDGYHFEHIPLQRGMDALSIYALAKARSGKFILSTSIGLLDFDPFERRWSTLPWGKAEFKNVALIGVSQANDDIWFSHAQGLGRLTSVDPHVEVYMTGAKQTYPSLRFFANYTDGQGTTWLATSHGLFFKTAHQPNFEQLDLSRYIDGEQRISAITALSNGDLWVATPHQGVVAITAKHEVLDVAIEGFEGEWIFSMDEISNGVVWLGTFGQGVIEVNAHTGETRRITHNRLNDTSLVNDEIWRITPSRDGLVWLATSNGVSVFNPNQIMMKSLLGDIGRKNGLMGIDVTSISSANKRDVWFGYRLAGVDIANNKRGIATHIPSSAKEDVLPPGAIEALSISQDNRGYIGTTKGVYTFHNGRLQRLSTLYRDNKAYTGALLLSDSTLWAGGTDGLWQFSLLNDGYTLTSEKHISSALTDLKIATLAKWGEGGVIVGTWNGINWVNASGEVVYQVSEVNLGNTRVPLGFVSSLLIDAQQRLWIGTEGQGLFVTEPLMLPQEPPAGMENADVSKRGLFPQSFIRITEKEGLPDNIIRGLEEDALGKIWVSSSEGISAVDNASLHPTAIMRSDIRLSAPYSRNATASTTGGVLVFGGVGGVTVIDTTKEIEQHSQKSVLFTTSKIGTRTFTSPIAGKSPASALTVPASDNKVSISFTSLDYVDAQSRRYRYRLKGFEQQWNVANANNRVASYTRLAPGDYRFEVQSSLKGKAWDGAPSVMHLRVEPYWYQTWWAQFAFVLAGIATIVGLVFVRTLHLKRREAYLVKQVNSRTRSLEETAQRLKEKSEQLLKLSHIDPLTQTYNRRFIDDAMKKDSQLAIRRYQDSTSSQPLPDSDIMLFLIDIDHFKKVNDEYGHHAGDKVLVEIAKRLTSVARDTDYVVRWGGEEFLLVMRHASRQQSHLVAARLRAAVASSPVSIDDDTHIPITCTIGSVPFPLNIHAPGAIPWDEVLKVADNALYVGKAAGRDTWIDVAMDVQYANATNMFGESGPALRMLNLRSNRNENILRQLWLVTHHDFD</sequence>
<dbReference type="EMBL" id="JAAAWN010000003">
    <property type="protein sequence ID" value="NDV90259.1"/>
    <property type="molecule type" value="Genomic_DNA"/>
</dbReference>
<dbReference type="Proteomes" id="UP000470213">
    <property type="component" value="Unassembled WGS sequence"/>
</dbReference>
<dbReference type="SMART" id="SM00267">
    <property type="entry name" value="GGDEF"/>
    <property type="match status" value="1"/>
</dbReference>
<keyword evidence="4" id="KW-0472">Membrane</keyword>
<dbReference type="NCBIfam" id="TIGR00254">
    <property type="entry name" value="GGDEF"/>
    <property type="match status" value="1"/>
</dbReference>
<dbReference type="RefSeq" id="WP_163083853.1">
    <property type="nucleotide sequence ID" value="NZ_JAAAWN010000003.1"/>
</dbReference>
<keyword evidence="5" id="KW-0732">Signal</keyword>
<evidence type="ECO:0000256" key="5">
    <source>
        <dbReference type="SAM" id="SignalP"/>
    </source>
</evidence>
<evidence type="ECO:0000256" key="4">
    <source>
        <dbReference type="SAM" id="Phobius"/>
    </source>
</evidence>
<dbReference type="EC" id="2.7.7.65" evidence="1"/>
<dbReference type="PANTHER" id="PTHR45138:SF9">
    <property type="entry name" value="DIGUANYLATE CYCLASE DGCM-RELATED"/>
    <property type="match status" value="1"/>
</dbReference>
<dbReference type="InterPro" id="IPR011123">
    <property type="entry name" value="Y_Y_Y"/>
</dbReference>
<dbReference type="InterPro" id="IPR015943">
    <property type="entry name" value="WD40/YVTN_repeat-like_dom_sf"/>
</dbReference>
<keyword evidence="4" id="KW-0812">Transmembrane</keyword>
<dbReference type="AlphaFoldDB" id="A0A7X5LJR8"/>
<dbReference type="PANTHER" id="PTHR45138">
    <property type="entry name" value="REGULATORY COMPONENTS OF SENSORY TRANSDUCTION SYSTEM"/>
    <property type="match status" value="1"/>
</dbReference>
<comment type="caution">
    <text evidence="7">The sequence shown here is derived from an EMBL/GenBank/DDBJ whole genome shotgun (WGS) entry which is preliminary data.</text>
</comment>
<proteinExistence type="predicted"/>
<protein>
    <recommendedName>
        <fullName evidence="1">diguanylate cyclase</fullName>
        <ecNumber evidence="1">2.7.7.65</ecNumber>
    </recommendedName>
</protein>
<dbReference type="PROSITE" id="PS50887">
    <property type="entry name" value="GGDEF"/>
    <property type="match status" value="1"/>
</dbReference>